<dbReference type="OrthoDB" id="9027184at2"/>
<dbReference type="RefSeq" id="WP_089295791.1">
    <property type="nucleotide sequence ID" value="NZ_BOMU01000062.1"/>
</dbReference>
<evidence type="ECO:0000313" key="2">
    <source>
        <dbReference type="Proteomes" id="UP000198415"/>
    </source>
</evidence>
<dbReference type="EMBL" id="FZNR01000010">
    <property type="protein sequence ID" value="SNS14272.1"/>
    <property type="molecule type" value="Genomic_DNA"/>
</dbReference>
<dbReference type="AlphaFoldDB" id="A0A239C2Z7"/>
<accession>A0A239C2Z7</accession>
<evidence type="ECO:0000313" key="1">
    <source>
        <dbReference type="EMBL" id="SNS14272.1"/>
    </source>
</evidence>
<organism evidence="1 2">
    <name type="scientific">Actinoplanes regularis</name>
    <dbReference type="NCBI Taxonomy" id="52697"/>
    <lineage>
        <taxon>Bacteria</taxon>
        <taxon>Bacillati</taxon>
        <taxon>Actinomycetota</taxon>
        <taxon>Actinomycetes</taxon>
        <taxon>Micromonosporales</taxon>
        <taxon>Micromonosporaceae</taxon>
        <taxon>Actinoplanes</taxon>
    </lineage>
</organism>
<gene>
    <name evidence="1" type="ORF">SAMN06264365_110263</name>
</gene>
<protein>
    <submittedName>
        <fullName evidence="1">Putative baseplate assembly protein</fullName>
    </submittedName>
</protein>
<keyword evidence="2" id="KW-1185">Reference proteome</keyword>
<name>A0A239C2Z7_9ACTN</name>
<reference evidence="1 2" key="1">
    <citation type="submission" date="2017-06" db="EMBL/GenBank/DDBJ databases">
        <authorList>
            <person name="Kim H.J."/>
            <person name="Triplett B.A."/>
        </authorList>
    </citation>
    <scope>NUCLEOTIDE SEQUENCE [LARGE SCALE GENOMIC DNA]</scope>
    <source>
        <strain evidence="1 2">DSM 43151</strain>
    </source>
</reference>
<sequence length="752" mass="76259">MTLPPPLIDTLRWDDLVRQGRAQLPLVAPGWTDQNVSDPGIAVLELLAWLVESAGFRSGAVTDRERRILLALAGSTPRPPQPARCLVTAAGDPGTVLPAGLVLTGTRHGRHLPLTLTSSLVISGVTLTVLASAAPSAAADGYRSGCADLTHDLAAGRTVPPLGDDPRPGSALLLGLGLPPAGPPGPLDLFAVAAGGLLAPETASGGAHHSAVTGWEWWNGAAWQEFADGDADDDTAALTRTGRVRLRLPAALTMTTLGDQSTGVLAGRSRAWLRCRLTGGRHDAPPALAALHPDAATAVAAHPYSSALPVPAGAVIAGAPPPAPSRAVVSLVVTASGDVAAIRFDPPAATGGPPAVDVLRWTPPSGGDPGRLVAGLTVLGVAAGIPGEAFRLPAMWCGAAPLIWVTEPDGTALPVRAVADLAVAGPRDLAATFDPDGVTVRFGDGRHGRTPAPGATVLAAGTACPPGVGAVLPPMPLTVPDDERTAALAGPAAATVRTTLLDGLAPDQPAEDVGELAARTESRLWVHDVILQAVRDAGAASLDDLPLATVRALGVPERAVTGPDVERIALATPGTALWRARALPEVDPRLPGLRAAGCVTVVVVPSLPLARPAPAPGLLARIRAQLEKTRTLGTRVFVTGPDYVVVGAEATLVLVPGADPDATTTAAEAAIRGFLHPVTGGPGGRGWPFGRAVHRSEVLQLLDQVPGVDHVDGLVLSCEPHPGSCGDITIGRTQLALAGTIRFTPRPAGSGS</sequence>
<dbReference type="Proteomes" id="UP000198415">
    <property type="component" value="Unassembled WGS sequence"/>
</dbReference>
<proteinExistence type="predicted"/>